<dbReference type="AlphaFoldDB" id="A0A9W9ZRZ5"/>
<keyword evidence="2" id="KW-0472">Membrane</keyword>
<feature type="compositionally biased region" description="Acidic residues" evidence="1">
    <location>
        <begin position="35"/>
        <end position="47"/>
    </location>
</feature>
<evidence type="ECO:0000256" key="2">
    <source>
        <dbReference type="SAM" id="Phobius"/>
    </source>
</evidence>
<proteinExistence type="predicted"/>
<name>A0A9W9ZRZ5_9CNID</name>
<accession>A0A9W9ZRZ5</accession>
<reference evidence="3" key="1">
    <citation type="submission" date="2023-01" db="EMBL/GenBank/DDBJ databases">
        <title>Genome assembly of the deep-sea coral Lophelia pertusa.</title>
        <authorList>
            <person name="Herrera S."/>
            <person name="Cordes E."/>
        </authorList>
    </citation>
    <scope>NUCLEOTIDE SEQUENCE</scope>
    <source>
        <strain evidence="3">USNM1676648</strain>
        <tissue evidence="3">Polyp</tissue>
    </source>
</reference>
<evidence type="ECO:0000256" key="1">
    <source>
        <dbReference type="SAM" id="MobiDB-lite"/>
    </source>
</evidence>
<sequence length="77" mass="8746">MTFLKYVVGGLALAAAVGTSVVIYKWWKNSGKVEDESENESDDEENNWPEMRYGPYKNPTPGPSWRLEPGEYYNPAD</sequence>
<organism evidence="3 4">
    <name type="scientific">Desmophyllum pertusum</name>
    <dbReference type="NCBI Taxonomy" id="174260"/>
    <lineage>
        <taxon>Eukaryota</taxon>
        <taxon>Metazoa</taxon>
        <taxon>Cnidaria</taxon>
        <taxon>Anthozoa</taxon>
        <taxon>Hexacorallia</taxon>
        <taxon>Scleractinia</taxon>
        <taxon>Caryophylliina</taxon>
        <taxon>Caryophylliidae</taxon>
        <taxon>Desmophyllum</taxon>
    </lineage>
</organism>
<evidence type="ECO:0000313" key="3">
    <source>
        <dbReference type="EMBL" id="KAJ7386089.1"/>
    </source>
</evidence>
<feature type="transmembrane region" description="Helical" evidence="2">
    <location>
        <begin position="6"/>
        <end position="27"/>
    </location>
</feature>
<evidence type="ECO:0000313" key="4">
    <source>
        <dbReference type="Proteomes" id="UP001163046"/>
    </source>
</evidence>
<keyword evidence="2" id="KW-0812">Transmembrane</keyword>
<keyword evidence="4" id="KW-1185">Reference proteome</keyword>
<keyword evidence="2" id="KW-1133">Transmembrane helix</keyword>
<protein>
    <submittedName>
        <fullName evidence="3">Uncharacterized protein</fullName>
    </submittedName>
</protein>
<dbReference type="OrthoDB" id="5978384at2759"/>
<dbReference type="EMBL" id="MU825878">
    <property type="protein sequence ID" value="KAJ7386089.1"/>
    <property type="molecule type" value="Genomic_DNA"/>
</dbReference>
<feature type="region of interest" description="Disordered" evidence="1">
    <location>
        <begin position="32"/>
        <end position="77"/>
    </location>
</feature>
<dbReference type="Proteomes" id="UP001163046">
    <property type="component" value="Unassembled WGS sequence"/>
</dbReference>
<gene>
    <name evidence="3" type="ORF">OS493_012430</name>
</gene>
<comment type="caution">
    <text evidence="3">The sequence shown here is derived from an EMBL/GenBank/DDBJ whole genome shotgun (WGS) entry which is preliminary data.</text>
</comment>